<feature type="signal peptide" evidence="1">
    <location>
        <begin position="1"/>
        <end position="21"/>
    </location>
</feature>
<reference evidence="2 3" key="1">
    <citation type="journal article" date="2019" name="Nat. Microbiol.">
        <title>Mediterranean grassland soil C-N compound turnover is dependent on rainfall and depth, and is mediated by genomically divergent microorganisms.</title>
        <authorList>
            <person name="Diamond S."/>
            <person name="Andeer P.F."/>
            <person name="Li Z."/>
            <person name="Crits-Christoph A."/>
            <person name="Burstein D."/>
            <person name="Anantharaman K."/>
            <person name="Lane K.R."/>
            <person name="Thomas B.C."/>
            <person name="Pan C."/>
            <person name="Northen T.R."/>
            <person name="Banfield J.F."/>
        </authorList>
    </citation>
    <scope>NUCLEOTIDE SEQUENCE [LARGE SCALE GENOMIC DNA]</scope>
    <source>
        <strain evidence="2">NP_3</strain>
    </source>
</reference>
<dbReference type="EMBL" id="VBAK01000035">
    <property type="protein sequence ID" value="TMI93190.1"/>
    <property type="molecule type" value="Genomic_DNA"/>
</dbReference>
<keyword evidence="1" id="KW-0732">Signal</keyword>
<evidence type="ECO:0000256" key="1">
    <source>
        <dbReference type="SAM" id="SignalP"/>
    </source>
</evidence>
<comment type="caution">
    <text evidence="2">The sequence shown here is derived from an EMBL/GenBank/DDBJ whole genome shotgun (WGS) entry which is preliminary data.</text>
</comment>
<accession>A0A537KBN6</accession>
<dbReference type="Proteomes" id="UP000318509">
    <property type="component" value="Unassembled WGS sequence"/>
</dbReference>
<organism evidence="2 3">
    <name type="scientific">Candidatus Segetimicrobium genomatis</name>
    <dbReference type="NCBI Taxonomy" id="2569760"/>
    <lineage>
        <taxon>Bacteria</taxon>
        <taxon>Bacillati</taxon>
        <taxon>Candidatus Sysuimicrobiota</taxon>
        <taxon>Candidatus Sysuimicrobiia</taxon>
        <taxon>Candidatus Sysuimicrobiales</taxon>
        <taxon>Candidatus Segetimicrobiaceae</taxon>
        <taxon>Candidatus Segetimicrobium</taxon>
    </lineage>
</organism>
<dbReference type="AlphaFoldDB" id="A0A537KBN6"/>
<evidence type="ECO:0000313" key="3">
    <source>
        <dbReference type="Proteomes" id="UP000318509"/>
    </source>
</evidence>
<gene>
    <name evidence="2" type="ORF">E6H00_01600</name>
</gene>
<feature type="chain" id="PRO_5021823055" evidence="1">
    <location>
        <begin position="22"/>
        <end position="274"/>
    </location>
</feature>
<protein>
    <submittedName>
        <fullName evidence="2">Uncharacterized protein</fullName>
    </submittedName>
</protein>
<sequence length="274" mass="27945">MRAAAPIGWLAAALMGAEAAAVEPPLPSPTPAAVGDQRLVFSTNGSTLTGGSGGGGASAGWVGSVGADVVLGAGAEYQQIANAHWTTGNFSGSIGFEGGRTHLYVDAHEGAGDIGDHAFHYSLGSLGLLGQLTPELTLQLEERYIDIDTSHGSLPKLGLTYRMTLQLSATASYAKSVGGNLGTRLVMGRVDYTGVGFNALAGLAGGPAAPAVIFPGLHVVKPGPQLREGFVGIGKPFGRTEWLLLGDYQDVGGTRRTSITVNCTVHLRAPAQAP</sequence>
<proteinExistence type="predicted"/>
<evidence type="ECO:0000313" key="2">
    <source>
        <dbReference type="EMBL" id="TMI93190.1"/>
    </source>
</evidence>
<name>A0A537KBN6_9BACT</name>